<reference evidence="2 3" key="1">
    <citation type="submission" date="2024-06" db="EMBL/GenBank/DDBJ databases">
        <title>The Natural Products Discovery Center: Release of the First 8490 Sequenced Strains for Exploring Actinobacteria Biosynthetic Diversity.</title>
        <authorList>
            <person name="Kalkreuter E."/>
            <person name="Kautsar S.A."/>
            <person name="Yang D."/>
            <person name="Bader C.D."/>
            <person name="Teijaro C.N."/>
            <person name="Fluegel L."/>
            <person name="Davis C.M."/>
            <person name="Simpson J.R."/>
            <person name="Lauterbach L."/>
            <person name="Steele A.D."/>
            <person name="Gui C."/>
            <person name="Meng S."/>
            <person name="Li G."/>
            <person name="Viehrig K."/>
            <person name="Ye F."/>
            <person name="Su P."/>
            <person name="Kiefer A.F."/>
            <person name="Nichols A."/>
            <person name="Cepeda A.J."/>
            <person name="Yan W."/>
            <person name="Fan B."/>
            <person name="Jiang Y."/>
            <person name="Adhikari A."/>
            <person name="Zheng C.-J."/>
            <person name="Schuster L."/>
            <person name="Cowan T.M."/>
            <person name="Smanski M.J."/>
            <person name="Chevrette M.G."/>
            <person name="De Carvalho L.P.S."/>
            <person name="Shen B."/>
        </authorList>
    </citation>
    <scope>NUCLEOTIDE SEQUENCE [LARGE SCALE GENOMIC DNA]</scope>
    <source>
        <strain evidence="2 3">NPDC001615</strain>
    </source>
</reference>
<evidence type="ECO:0000313" key="2">
    <source>
        <dbReference type="EMBL" id="MER6169219.1"/>
    </source>
</evidence>
<dbReference type="Proteomes" id="UP001496720">
    <property type="component" value="Unassembled WGS sequence"/>
</dbReference>
<dbReference type="InterPro" id="IPR025161">
    <property type="entry name" value="IS402-like_dom"/>
</dbReference>
<feature type="domain" description="Insertion element IS402-like" evidence="1">
    <location>
        <begin position="113"/>
        <end position="190"/>
    </location>
</feature>
<name>A0ABV1T6A2_9ACTN</name>
<dbReference type="PANTHER" id="PTHR30007:SF1">
    <property type="entry name" value="BLR1914 PROTEIN"/>
    <property type="match status" value="1"/>
</dbReference>
<comment type="caution">
    <text evidence="2">The sequence shown here is derived from an EMBL/GenBank/DDBJ whole genome shotgun (WGS) entry which is preliminary data.</text>
</comment>
<dbReference type="RefSeq" id="WP_352150410.1">
    <property type="nucleotide sequence ID" value="NZ_JBEOZY010000060.1"/>
</dbReference>
<accession>A0ABV1T6A2</accession>
<evidence type="ECO:0000259" key="1">
    <source>
        <dbReference type="Pfam" id="PF13340"/>
    </source>
</evidence>
<gene>
    <name evidence="2" type="ORF">ABT188_32495</name>
</gene>
<dbReference type="Pfam" id="PF13340">
    <property type="entry name" value="DUF4096"/>
    <property type="match status" value="1"/>
</dbReference>
<dbReference type="EMBL" id="JBEOZY010000060">
    <property type="protein sequence ID" value="MER6169219.1"/>
    <property type="molecule type" value="Genomic_DNA"/>
</dbReference>
<sequence length="201" mass="21847">MLGCAALYARASSVLTASLRSLRSVPDKELVGIAGERHATAQVGQQVEVEAGPTIPKILGAGFLALVPRPQPDGTETAQKGNWLYQKLLIMRVSVSLLVGLGMGIRRSRPWIVSDGLWLLVEPLLPEPGRKKVGGGPWVPVRQVLCGVLFVLHTGIQWECLPLGAGLRLGYDLLGRLAAWDEAGVWDRLHRLLLNELRSKI</sequence>
<keyword evidence="3" id="KW-1185">Reference proteome</keyword>
<dbReference type="PANTHER" id="PTHR30007">
    <property type="entry name" value="PHP DOMAIN PROTEIN"/>
    <property type="match status" value="1"/>
</dbReference>
<proteinExistence type="predicted"/>
<protein>
    <submittedName>
        <fullName evidence="2">Transposase</fullName>
    </submittedName>
</protein>
<evidence type="ECO:0000313" key="3">
    <source>
        <dbReference type="Proteomes" id="UP001496720"/>
    </source>
</evidence>
<organism evidence="2 3">
    <name type="scientific">Streptomyces violaceorubidus</name>
    <dbReference type="NCBI Taxonomy" id="284042"/>
    <lineage>
        <taxon>Bacteria</taxon>
        <taxon>Bacillati</taxon>
        <taxon>Actinomycetota</taxon>
        <taxon>Actinomycetes</taxon>
        <taxon>Kitasatosporales</taxon>
        <taxon>Streptomycetaceae</taxon>
        <taxon>Streptomyces</taxon>
    </lineage>
</organism>